<accession>A0ABU9DHT1</accession>
<keyword evidence="3 6" id="KW-0731">Sigma factor</keyword>
<dbReference type="NCBIfam" id="TIGR02937">
    <property type="entry name" value="sigma70-ECF"/>
    <property type="match status" value="1"/>
</dbReference>
<dbReference type="EMBL" id="JBBPCC010000003">
    <property type="protein sequence ID" value="MEK8127722.1"/>
    <property type="molecule type" value="Genomic_DNA"/>
</dbReference>
<reference evidence="10 11" key="1">
    <citation type="submission" date="2024-04" db="EMBL/GenBank/DDBJ databases">
        <title>draft genome sequnece of Paenibacillus filicis.</title>
        <authorList>
            <person name="Kim D.-U."/>
        </authorList>
    </citation>
    <scope>NUCLEOTIDE SEQUENCE [LARGE SCALE GENOMIC DNA]</scope>
    <source>
        <strain evidence="10 11">KACC14197</strain>
    </source>
</reference>
<evidence type="ECO:0000256" key="1">
    <source>
        <dbReference type="ARBA" id="ARBA00010641"/>
    </source>
</evidence>
<dbReference type="InterPro" id="IPR013325">
    <property type="entry name" value="RNA_pol_sigma_r2"/>
</dbReference>
<evidence type="ECO:0000256" key="2">
    <source>
        <dbReference type="ARBA" id="ARBA00023015"/>
    </source>
</evidence>
<dbReference type="Gene3D" id="1.10.10.10">
    <property type="entry name" value="Winged helix-like DNA-binding domain superfamily/Winged helix DNA-binding domain"/>
    <property type="match status" value="1"/>
</dbReference>
<dbReference type="Proteomes" id="UP001469365">
    <property type="component" value="Unassembled WGS sequence"/>
</dbReference>
<dbReference type="PANTHER" id="PTHR43133">
    <property type="entry name" value="RNA POLYMERASE ECF-TYPE SIGMA FACTO"/>
    <property type="match status" value="1"/>
</dbReference>
<dbReference type="InterPro" id="IPR039425">
    <property type="entry name" value="RNA_pol_sigma-70-like"/>
</dbReference>
<dbReference type="InterPro" id="IPR036388">
    <property type="entry name" value="WH-like_DNA-bd_sf"/>
</dbReference>
<evidence type="ECO:0000256" key="4">
    <source>
        <dbReference type="ARBA" id="ARBA00023125"/>
    </source>
</evidence>
<evidence type="ECO:0000256" key="6">
    <source>
        <dbReference type="RuleBase" id="RU000716"/>
    </source>
</evidence>
<dbReference type="Pfam" id="PF04542">
    <property type="entry name" value="Sigma70_r2"/>
    <property type="match status" value="1"/>
</dbReference>
<keyword evidence="4 6" id="KW-0238">DNA-binding</keyword>
<comment type="similarity">
    <text evidence="1 6">Belongs to the sigma-70 factor family. ECF subfamily.</text>
</comment>
<organism evidence="10 11">
    <name type="scientific">Paenibacillus filicis</name>
    <dbReference type="NCBI Taxonomy" id="669464"/>
    <lineage>
        <taxon>Bacteria</taxon>
        <taxon>Bacillati</taxon>
        <taxon>Bacillota</taxon>
        <taxon>Bacilli</taxon>
        <taxon>Bacillales</taxon>
        <taxon>Paenibacillaceae</taxon>
        <taxon>Paenibacillus</taxon>
    </lineage>
</organism>
<dbReference type="InterPro" id="IPR013324">
    <property type="entry name" value="RNA_pol_sigma_r3/r4-like"/>
</dbReference>
<gene>
    <name evidence="10" type="ORF">WMW72_07305</name>
</gene>
<evidence type="ECO:0000256" key="3">
    <source>
        <dbReference type="ARBA" id="ARBA00023082"/>
    </source>
</evidence>
<evidence type="ECO:0000313" key="11">
    <source>
        <dbReference type="Proteomes" id="UP001469365"/>
    </source>
</evidence>
<dbReference type="Pfam" id="PF08281">
    <property type="entry name" value="Sigma70_r4_2"/>
    <property type="match status" value="1"/>
</dbReference>
<keyword evidence="11" id="KW-1185">Reference proteome</keyword>
<evidence type="ECO:0000256" key="5">
    <source>
        <dbReference type="ARBA" id="ARBA00023163"/>
    </source>
</evidence>
<dbReference type="SUPFAM" id="SSF88659">
    <property type="entry name" value="Sigma3 and sigma4 domains of RNA polymerase sigma factors"/>
    <property type="match status" value="1"/>
</dbReference>
<dbReference type="PANTHER" id="PTHR43133:SF51">
    <property type="entry name" value="RNA POLYMERASE SIGMA FACTOR"/>
    <property type="match status" value="1"/>
</dbReference>
<dbReference type="InterPro" id="IPR014284">
    <property type="entry name" value="RNA_pol_sigma-70_dom"/>
</dbReference>
<feature type="region of interest" description="Disordered" evidence="7">
    <location>
        <begin position="123"/>
        <end position="145"/>
    </location>
</feature>
<comment type="caution">
    <text evidence="10">The sequence shown here is derived from an EMBL/GenBank/DDBJ whole genome shotgun (WGS) entry which is preliminary data.</text>
</comment>
<keyword evidence="5 6" id="KW-0804">Transcription</keyword>
<dbReference type="InterPro" id="IPR007627">
    <property type="entry name" value="RNA_pol_sigma70_r2"/>
</dbReference>
<evidence type="ECO:0000256" key="7">
    <source>
        <dbReference type="SAM" id="MobiDB-lite"/>
    </source>
</evidence>
<evidence type="ECO:0000259" key="8">
    <source>
        <dbReference type="Pfam" id="PF04542"/>
    </source>
</evidence>
<dbReference type="SUPFAM" id="SSF88946">
    <property type="entry name" value="Sigma2 domain of RNA polymerase sigma factors"/>
    <property type="match status" value="1"/>
</dbReference>
<dbReference type="RefSeq" id="WP_341414773.1">
    <property type="nucleotide sequence ID" value="NZ_JBBPCC010000003.1"/>
</dbReference>
<evidence type="ECO:0000313" key="10">
    <source>
        <dbReference type="EMBL" id="MEK8127722.1"/>
    </source>
</evidence>
<name>A0ABU9DHT1_9BACL</name>
<keyword evidence="2 6" id="KW-0805">Transcription regulation</keyword>
<evidence type="ECO:0000259" key="9">
    <source>
        <dbReference type="Pfam" id="PF08281"/>
    </source>
</evidence>
<feature type="domain" description="RNA polymerase sigma factor 70 region 4 type 2" evidence="9">
    <location>
        <begin position="189"/>
        <end position="238"/>
    </location>
</feature>
<sequence>MKSAREEDVKLVLLRTDESEEDAEMALPRATESEWVEQARAGNREAFGELVRKHRAAALGVANRMVRDVHMAEDVVQDALIRAFIHLGTLMDAGKFAPWLHRIVRNQALLKLRRGGPYAKEQPFSGITAGGGSPQGPTNRRVASDAGGEMDWTDIDCILFRLQSAASEESRSLIDPSDCLVRSEMLSGLRDLLHVLSKRERRIFEAHFFDQLSPAEIAKLLGTTSASVYNSLSRARVKVRQERTRVTLSLYVKRRAEQGLPRRKVLTPPL</sequence>
<dbReference type="PROSITE" id="PS01063">
    <property type="entry name" value="SIGMA70_ECF"/>
    <property type="match status" value="1"/>
</dbReference>
<dbReference type="Gene3D" id="1.10.1740.10">
    <property type="match status" value="1"/>
</dbReference>
<dbReference type="InterPro" id="IPR000838">
    <property type="entry name" value="RNA_pol_sigma70_ECF_CS"/>
</dbReference>
<dbReference type="InterPro" id="IPR013249">
    <property type="entry name" value="RNA_pol_sigma70_r4_t2"/>
</dbReference>
<feature type="domain" description="RNA polymerase sigma-70 region 2" evidence="8">
    <location>
        <begin position="50"/>
        <end position="114"/>
    </location>
</feature>
<protein>
    <recommendedName>
        <fullName evidence="6">RNA polymerase sigma factor</fullName>
    </recommendedName>
</protein>
<proteinExistence type="inferred from homology"/>